<evidence type="ECO:0000313" key="1">
    <source>
        <dbReference type="EMBL" id="GAH64321.1"/>
    </source>
</evidence>
<organism evidence="1">
    <name type="scientific">marine sediment metagenome</name>
    <dbReference type="NCBI Taxonomy" id="412755"/>
    <lineage>
        <taxon>unclassified sequences</taxon>
        <taxon>metagenomes</taxon>
        <taxon>ecological metagenomes</taxon>
    </lineage>
</organism>
<comment type="caution">
    <text evidence="1">The sequence shown here is derived from an EMBL/GenBank/DDBJ whole genome shotgun (WGS) entry which is preliminary data.</text>
</comment>
<dbReference type="EMBL" id="BARU01034496">
    <property type="protein sequence ID" value="GAH64321.1"/>
    <property type="molecule type" value="Genomic_DNA"/>
</dbReference>
<reference evidence="1" key="1">
    <citation type="journal article" date="2014" name="Front. Microbiol.">
        <title>High frequency of phylogenetically diverse reductive dehalogenase-homologous genes in deep subseafloor sedimentary metagenomes.</title>
        <authorList>
            <person name="Kawai M."/>
            <person name="Futagami T."/>
            <person name="Toyoda A."/>
            <person name="Takaki Y."/>
            <person name="Nishi S."/>
            <person name="Hori S."/>
            <person name="Arai W."/>
            <person name="Tsubouchi T."/>
            <person name="Morono Y."/>
            <person name="Uchiyama I."/>
            <person name="Ito T."/>
            <person name="Fujiyama A."/>
            <person name="Inagaki F."/>
            <person name="Takami H."/>
        </authorList>
    </citation>
    <scope>NUCLEOTIDE SEQUENCE</scope>
    <source>
        <strain evidence="1">Expedition CK06-06</strain>
    </source>
</reference>
<proteinExistence type="predicted"/>
<accession>X1H2C9</accession>
<sequence>PSWLNQHESADWDYWVDPLGFRRTNVYLGTGEPGGSESIPLKDCLRTPCEWIYDIIADSEAIYNDDEERLIRGTDYEIIRENTEKGVISWIRFLKEPYPTDDNHFYAAMTVDVRVEIVQYEDTTLIEELEKIILVADCRLFTDANGRLICKSNELEEIIAKDIAYNTNLMDVTTRKDIDSIINHVVVESKPYQSGTEVDLGTLQISFWSRPSAEAGKERTYYFDDFVENFRFDLNWNLECMALGGLVICFGSGAKL</sequence>
<dbReference type="AlphaFoldDB" id="X1H2C9"/>
<name>X1H2C9_9ZZZZ</name>
<protein>
    <submittedName>
        <fullName evidence="1">Uncharacterized protein</fullName>
    </submittedName>
</protein>
<feature type="non-terminal residue" evidence="1">
    <location>
        <position position="1"/>
    </location>
</feature>
<feature type="non-terminal residue" evidence="1">
    <location>
        <position position="256"/>
    </location>
</feature>
<gene>
    <name evidence="1" type="ORF">S03H2_54147</name>
</gene>